<proteinExistence type="predicted"/>
<organism evidence="1 2">
    <name type="scientific">Xylaria hypoxylon</name>
    <dbReference type="NCBI Taxonomy" id="37992"/>
    <lineage>
        <taxon>Eukaryota</taxon>
        <taxon>Fungi</taxon>
        <taxon>Dikarya</taxon>
        <taxon>Ascomycota</taxon>
        <taxon>Pezizomycotina</taxon>
        <taxon>Sordariomycetes</taxon>
        <taxon>Xylariomycetidae</taxon>
        <taxon>Xylariales</taxon>
        <taxon>Xylariaceae</taxon>
        <taxon>Xylaria</taxon>
    </lineage>
</organism>
<evidence type="ECO:0000313" key="1">
    <source>
        <dbReference type="EMBL" id="TGJ87228.1"/>
    </source>
</evidence>
<evidence type="ECO:0000313" key="2">
    <source>
        <dbReference type="Proteomes" id="UP000297716"/>
    </source>
</evidence>
<name>A0A4Z0Z4S7_9PEZI</name>
<reference evidence="1 2" key="1">
    <citation type="submission" date="2019-03" db="EMBL/GenBank/DDBJ databases">
        <title>Draft genome sequence of Xylaria hypoxylon DSM 108379, a ubiquitous saprotrophic-parasitic fungi on hardwood.</title>
        <authorList>
            <person name="Buettner E."/>
            <person name="Leonhardt S."/>
            <person name="Gebauer A.M."/>
            <person name="Liers C."/>
            <person name="Hofrichter M."/>
            <person name="Kellner H."/>
        </authorList>
    </citation>
    <scope>NUCLEOTIDE SEQUENCE [LARGE SCALE GENOMIC DNA]</scope>
    <source>
        <strain evidence="1 2">DSM 108379</strain>
    </source>
</reference>
<dbReference type="Proteomes" id="UP000297716">
    <property type="component" value="Unassembled WGS sequence"/>
</dbReference>
<accession>A0A4Z0Z4S7</accession>
<dbReference type="AlphaFoldDB" id="A0A4Z0Z4S7"/>
<keyword evidence="2" id="KW-1185">Reference proteome</keyword>
<protein>
    <submittedName>
        <fullName evidence="1">Uncharacterized protein</fullName>
    </submittedName>
</protein>
<comment type="caution">
    <text evidence="1">The sequence shown here is derived from an EMBL/GenBank/DDBJ whole genome shotgun (WGS) entry which is preliminary data.</text>
</comment>
<gene>
    <name evidence="1" type="ORF">E0Z10_g1527</name>
</gene>
<sequence>MITRRTRRKHQQYRLKLDQEANPQGRRSRGNRYIADPVQWLINVPLQIFQHPAKSSNIVPVPTVAHNSSVHQHATLTAIMNVTLTGVSQTVQLMKPHHTSRKSRKSRKSTGFTCTPIPLTTTVSLWLITAQPAMDMASLLIQLVTRRSFLRPQPCEIS</sequence>
<dbReference type="EMBL" id="SKBN01000016">
    <property type="protein sequence ID" value="TGJ87228.1"/>
    <property type="molecule type" value="Genomic_DNA"/>
</dbReference>